<protein>
    <submittedName>
        <fullName evidence="2">Uncharacterized protein</fullName>
    </submittedName>
</protein>
<proteinExistence type="predicted"/>
<dbReference type="Proteomes" id="UP001152622">
    <property type="component" value="Chromosome 20"/>
</dbReference>
<keyword evidence="3" id="KW-1185">Reference proteome</keyword>
<evidence type="ECO:0000313" key="2">
    <source>
        <dbReference type="EMBL" id="KAJ8335826.1"/>
    </source>
</evidence>
<organism evidence="2 3">
    <name type="scientific">Synaphobranchus kaupii</name>
    <name type="common">Kaup's arrowtooth eel</name>
    <dbReference type="NCBI Taxonomy" id="118154"/>
    <lineage>
        <taxon>Eukaryota</taxon>
        <taxon>Metazoa</taxon>
        <taxon>Chordata</taxon>
        <taxon>Craniata</taxon>
        <taxon>Vertebrata</taxon>
        <taxon>Euteleostomi</taxon>
        <taxon>Actinopterygii</taxon>
        <taxon>Neopterygii</taxon>
        <taxon>Teleostei</taxon>
        <taxon>Anguilliformes</taxon>
        <taxon>Synaphobranchidae</taxon>
        <taxon>Synaphobranchus</taxon>
    </lineage>
</organism>
<name>A0A9Q1EBR7_SYNKA</name>
<sequence>MDLPPRDDASCSPAEWERSRLASSGSKSGRRRPKRSQKTHSALDGLRLNHFVKRILSVDREKRDMLNACEEGFAWGAPGACPPARTDVLIIEALSRGNGDAGL</sequence>
<dbReference type="EMBL" id="JAINUF010000020">
    <property type="protein sequence ID" value="KAJ8335826.1"/>
    <property type="molecule type" value="Genomic_DNA"/>
</dbReference>
<gene>
    <name evidence="2" type="ORF">SKAU_G00391680</name>
</gene>
<evidence type="ECO:0000256" key="1">
    <source>
        <dbReference type="SAM" id="MobiDB-lite"/>
    </source>
</evidence>
<reference evidence="2" key="1">
    <citation type="journal article" date="2023" name="Science">
        <title>Genome structures resolve the early diversification of teleost fishes.</title>
        <authorList>
            <person name="Parey E."/>
            <person name="Louis A."/>
            <person name="Montfort J."/>
            <person name="Bouchez O."/>
            <person name="Roques C."/>
            <person name="Iampietro C."/>
            <person name="Lluch J."/>
            <person name="Castinel A."/>
            <person name="Donnadieu C."/>
            <person name="Desvignes T."/>
            <person name="Floi Bucao C."/>
            <person name="Jouanno E."/>
            <person name="Wen M."/>
            <person name="Mejri S."/>
            <person name="Dirks R."/>
            <person name="Jansen H."/>
            <person name="Henkel C."/>
            <person name="Chen W.J."/>
            <person name="Zahm M."/>
            <person name="Cabau C."/>
            <person name="Klopp C."/>
            <person name="Thompson A.W."/>
            <person name="Robinson-Rechavi M."/>
            <person name="Braasch I."/>
            <person name="Lecointre G."/>
            <person name="Bobe J."/>
            <person name="Postlethwait J.H."/>
            <person name="Berthelot C."/>
            <person name="Roest Crollius H."/>
            <person name="Guiguen Y."/>
        </authorList>
    </citation>
    <scope>NUCLEOTIDE SEQUENCE</scope>
    <source>
        <strain evidence="2">WJC10195</strain>
    </source>
</reference>
<dbReference type="AlphaFoldDB" id="A0A9Q1EBR7"/>
<feature type="compositionally biased region" description="Basic and acidic residues" evidence="1">
    <location>
        <begin position="1"/>
        <end position="20"/>
    </location>
</feature>
<feature type="region of interest" description="Disordered" evidence="1">
    <location>
        <begin position="1"/>
        <end position="42"/>
    </location>
</feature>
<feature type="compositionally biased region" description="Basic residues" evidence="1">
    <location>
        <begin position="28"/>
        <end position="38"/>
    </location>
</feature>
<comment type="caution">
    <text evidence="2">The sequence shown here is derived from an EMBL/GenBank/DDBJ whole genome shotgun (WGS) entry which is preliminary data.</text>
</comment>
<accession>A0A9Q1EBR7</accession>
<evidence type="ECO:0000313" key="3">
    <source>
        <dbReference type="Proteomes" id="UP001152622"/>
    </source>
</evidence>